<feature type="transmembrane region" description="Helical" evidence="1">
    <location>
        <begin position="239"/>
        <end position="257"/>
    </location>
</feature>
<evidence type="ECO:0000256" key="1">
    <source>
        <dbReference type="SAM" id="Phobius"/>
    </source>
</evidence>
<keyword evidence="1" id="KW-0472">Membrane</keyword>
<feature type="transmembrane region" description="Helical" evidence="1">
    <location>
        <begin position="60"/>
        <end position="83"/>
    </location>
</feature>
<dbReference type="Pfam" id="PF06182">
    <property type="entry name" value="ABC2_membrane_6"/>
    <property type="match status" value="1"/>
</dbReference>
<protein>
    <submittedName>
        <fullName evidence="2">ABC transporter permease</fullName>
    </submittedName>
</protein>
<reference evidence="3" key="1">
    <citation type="journal article" date="2019" name="Int. J. Syst. Evol. Microbiol.">
        <title>The Global Catalogue of Microorganisms (GCM) 10K type strain sequencing project: providing services to taxonomists for standard genome sequencing and annotation.</title>
        <authorList>
            <consortium name="The Broad Institute Genomics Platform"/>
            <consortium name="The Broad Institute Genome Sequencing Center for Infectious Disease"/>
            <person name="Wu L."/>
            <person name="Ma J."/>
        </authorList>
    </citation>
    <scope>NUCLEOTIDE SEQUENCE [LARGE SCALE GENOMIC DNA]</scope>
    <source>
        <strain evidence="3">JCM 1490</strain>
    </source>
</reference>
<evidence type="ECO:0000313" key="2">
    <source>
        <dbReference type="EMBL" id="MFC7403768.1"/>
    </source>
</evidence>
<dbReference type="Proteomes" id="UP001596455">
    <property type="component" value="Unassembled WGS sequence"/>
</dbReference>
<gene>
    <name evidence="2" type="ORF">ACFQQL_01500</name>
</gene>
<sequence>MRHVRTFGTLVSLNLSVSLTYRGEVFLWQVGNMLIPLISLFVWQAAIVSGAQLPTSARYLTAYFVLVSVAEMLTASWTAFYLAEEIRDGGLNRYLCRPTSTHLNALANNVGEKVIKLVLLVPLVAVLAFALGDAFEMPTGLGRWLLAFASLIIAALMRWLLDVTVGSLAFWFADVNGFLRAKEVIVPVLSGVVVPLALLPDVLRDVSLVQPFRYLVSFPLEVLLGDVPGGLAAGFGLQVGWMLVFAVAAVLVWRLGLRTYSGTGA</sequence>
<comment type="caution">
    <text evidence="2">The sequence shown here is derived from an EMBL/GenBank/DDBJ whole genome shotgun (WGS) entry which is preliminary data.</text>
</comment>
<feature type="transmembrane region" description="Helical" evidence="1">
    <location>
        <begin position="114"/>
        <end position="132"/>
    </location>
</feature>
<dbReference type="PANTHER" id="PTHR36832">
    <property type="entry name" value="SLR1174 PROTEIN-RELATED"/>
    <property type="match status" value="1"/>
</dbReference>
<dbReference type="EMBL" id="JBHTCQ010000001">
    <property type="protein sequence ID" value="MFC7403768.1"/>
    <property type="molecule type" value="Genomic_DNA"/>
</dbReference>
<feature type="transmembrane region" description="Helical" evidence="1">
    <location>
        <begin position="144"/>
        <end position="172"/>
    </location>
</feature>
<proteinExistence type="predicted"/>
<feature type="transmembrane region" description="Helical" evidence="1">
    <location>
        <begin position="26"/>
        <end position="48"/>
    </location>
</feature>
<dbReference type="PANTHER" id="PTHR36832:SF1">
    <property type="entry name" value="SLR1174 PROTEIN"/>
    <property type="match status" value="1"/>
</dbReference>
<evidence type="ECO:0000313" key="3">
    <source>
        <dbReference type="Proteomes" id="UP001596455"/>
    </source>
</evidence>
<keyword evidence="1" id="KW-1133">Transmembrane helix</keyword>
<keyword evidence="1" id="KW-0812">Transmembrane</keyword>
<name>A0ABW2Q5N0_9MICO</name>
<dbReference type="InterPro" id="IPR010390">
    <property type="entry name" value="ABC-2_transporter-like"/>
</dbReference>
<accession>A0ABW2Q5N0</accession>
<feature type="transmembrane region" description="Helical" evidence="1">
    <location>
        <begin position="184"/>
        <end position="203"/>
    </location>
</feature>
<organism evidence="2 3">
    <name type="scientific">Georgenia alba</name>
    <dbReference type="NCBI Taxonomy" id="2233858"/>
    <lineage>
        <taxon>Bacteria</taxon>
        <taxon>Bacillati</taxon>
        <taxon>Actinomycetota</taxon>
        <taxon>Actinomycetes</taxon>
        <taxon>Micrococcales</taxon>
        <taxon>Bogoriellaceae</taxon>
        <taxon>Georgenia</taxon>
    </lineage>
</organism>
<keyword evidence="3" id="KW-1185">Reference proteome</keyword>
<dbReference type="RefSeq" id="WP_382390541.1">
    <property type="nucleotide sequence ID" value="NZ_JBHTCQ010000001.1"/>
</dbReference>